<dbReference type="Proteomes" id="UP000232412">
    <property type="component" value="Unassembled WGS sequence"/>
</dbReference>
<name>A0A2H1EGK2_9ARCH</name>
<dbReference type="EMBL" id="FRFC01000003">
    <property type="protein sequence ID" value="SHO45185.1"/>
    <property type="molecule type" value="Genomic_DNA"/>
</dbReference>
<organism evidence="1 2">
    <name type="scientific">Nitrosotalea sinensis</name>
    <dbReference type="NCBI Taxonomy" id="1499975"/>
    <lineage>
        <taxon>Archaea</taxon>
        <taxon>Nitrososphaerota</taxon>
        <taxon>Nitrososphaeria</taxon>
        <taxon>Nitrosotaleales</taxon>
        <taxon>Nitrosotaleaceae</taxon>
        <taxon>Nitrosotalea</taxon>
    </lineage>
</organism>
<proteinExistence type="predicted"/>
<keyword evidence="2" id="KW-1185">Reference proteome</keyword>
<accession>A0A2H1EGK2</accession>
<protein>
    <submittedName>
        <fullName evidence="1">Uncharacterized protein</fullName>
    </submittedName>
</protein>
<evidence type="ECO:0000313" key="2">
    <source>
        <dbReference type="Proteomes" id="UP000232412"/>
    </source>
</evidence>
<gene>
    <name evidence="1" type="ORF">NSIN_20572</name>
</gene>
<reference evidence="2" key="1">
    <citation type="submission" date="2016-12" db="EMBL/GenBank/DDBJ databases">
        <authorList>
            <person name="Herbold C."/>
        </authorList>
    </citation>
    <scope>NUCLEOTIDE SEQUENCE [LARGE SCALE GENOMIC DNA]</scope>
</reference>
<sequence>MPEQLPRSTLKLNKPNFRNHAMVRRKSVKPRASGPKNVTTGLCPKCGTIGKILIIGLIGSEKGKCQSCNGEFTL</sequence>
<dbReference type="AlphaFoldDB" id="A0A2H1EGK2"/>
<evidence type="ECO:0000313" key="1">
    <source>
        <dbReference type="EMBL" id="SHO45185.1"/>
    </source>
</evidence>